<dbReference type="EMBL" id="JBEPTQ010000002">
    <property type="protein sequence ID" value="MET4724857.1"/>
    <property type="molecule type" value="Genomic_DNA"/>
</dbReference>
<comment type="caution">
    <text evidence="2">The sequence shown here is derived from an EMBL/GenBank/DDBJ whole genome shotgun (WGS) entry which is preliminary data.</text>
</comment>
<sequence>MWTGVTDTPSTPDEMLEWIDARTVLLGQIAKRDAALRSSASLQQEIADARKQLVGILQDPAVTAAAESLPLNGILATAELRIRTQEAIAQKRAEFELEERKIKADAERKSNALESAKKEQREWENEWKEALAALNLSGEAGGETIQGQIEALEQMRDVAAKIADLQHER</sequence>
<keyword evidence="3" id="KW-1185">Reference proteome</keyword>
<protein>
    <submittedName>
        <fullName evidence="2">Uncharacterized protein YhaN</fullName>
    </submittedName>
</protein>
<proteinExistence type="predicted"/>
<gene>
    <name evidence="2" type="ORF">ABIF63_008963</name>
</gene>
<accession>A0ABV2S8G7</accession>
<evidence type="ECO:0000256" key="1">
    <source>
        <dbReference type="SAM" id="Coils"/>
    </source>
</evidence>
<name>A0ABV2S8G7_BRAJP</name>
<dbReference type="RefSeq" id="WP_354270490.1">
    <property type="nucleotide sequence ID" value="NZ_JBEPTQ010000002.1"/>
</dbReference>
<reference evidence="2 3" key="1">
    <citation type="submission" date="2024-06" db="EMBL/GenBank/DDBJ databases">
        <title>Genomic Encyclopedia of Type Strains, Phase V (KMG-V): Genome sequencing to study the core and pangenomes of soil and plant-associated prokaryotes.</title>
        <authorList>
            <person name="Whitman W."/>
        </authorList>
    </citation>
    <scope>NUCLEOTIDE SEQUENCE [LARGE SCALE GENOMIC DNA]</scope>
    <source>
        <strain evidence="2 3">USDA 160</strain>
    </source>
</reference>
<evidence type="ECO:0000313" key="3">
    <source>
        <dbReference type="Proteomes" id="UP001549291"/>
    </source>
</evidence>
<evidence type="ECO:0000313" key="2">
    <source>
        <dbReference type="EMBL" id="MET4724857.1"/>
    </source>
</evidence>
<organism evidence="2 3">
    <name type="scientific">Bradyrhizobium japonicum</name>
    <dbReference type="NCBI Taxonomy" id="375"/>
    <lineage>
        <taxon>Bacteria</taxon>
        <taxon>Pseudomonadati</taxon>
        <taxon>Pseudomonadota</taxon>
        <taxon>Alphaproteobacteria</taxon>
        <taxon>Hyphomicrobiales</taxon>
        <taxon>Nitrobacteraceae</taxon>
        <taxon>Bradyrhizobium</taxon>
    </lineage>
</organism>
<keyword evidence="1" id="KW-0175">Coiled coil</keyword>
<feature type="coiled-coil region" evidence="1">
    <location>
        <begin position="99"/>
        <end position="133"/>
    </location>
</feature>
<dbReference type="Proteomes" id="UP001549291">
    <property type="component" value="Unassembled WGS sequence"/>
</dbReference>